<proteinExistence type="predicted"/>
<dbReference type="AlphaFoldDB" id="A0AA37NTM9"/>
<dbReference type="Proteomes" id="UP001055115">
    <property type="component" value="Unassembled WGS sequence"/>
</dbReference>
<organism evidence="2 3">
    <name type="scientific">Colletotrichum spaethianum</name>
    <dbReference type="NCBI Taxonomy" id="700344"/>
    <lineage>
        <taxon>Eukaryota</taxon>
        <taxon>Fungi</taxon>
        <taxon>Dikarya</taxon>
        <taxon>Ascomycota</taxon>
        <taxon>Pezizomycotina</taxon>
        <taxon>Sordariomycetes</taxon>
        <taxon>Hypocreomycetidae</taxon>
        <taxon>Glomerellales</taxon>
        <taxon>Glomerellaceae</taxon>
        <taxon>Colletotrichum</taxon>
        <taxon>Colletotrichum spaethianum species complex</taxon>
    </lineage>
</organism>
<sequence>MDVSEAQAQPVLKPQLVTVEKQTVAQPTMPQGPSVEAATPAQVPQLPSAVQRHDEARVPVDEELFVAPLFSKPQSKTAISTVAVNESPGSQDKWAKKPAVDYSGDDWGDDPWDYQ</sequence>
<feature type="region of interest" description="Disordered" evidence="1">
    <location>
        <begin position="76"/>
        <end position="115"/>
    </location>
</feature>
<dbReference type="EMBL" id="BQXU01000002">
    <property type="protein sequence ID" value="GKT41077.1"/>
    <property type="molecule type" value="Genomic_DNA"/>
</dbReference>
<evidence type="ECO:0000256" key="1">
    <source>
        <dbReference type="SAM" id="MobiDB-lite"/>
    </source>
</evidence>
<keyword evidence="3" id="KW-1185">Reference proteome</keyword>
<dbReference type="GeneID" id="73322060"/>
<protein>
    <submittedName>
        <fullName evidence="2">Uncharacterized protein</fullName>
    </submittedName>
</protein>
<evidence type="ECO:0000313" key="2">
    <source>
        <dbReference type="EMBL" id="GKT41077.1"/>
    </source>
</evidence>
<name>A0AA37NTM9_9PEZI</name>
<dbReference type="RefSeq" id="XP_049123427.1">
    <property type="nucleotide sequence ID" value="XM_049267470.1"/>
</dbReference>
<reference evidence="2 3" key="1">
    <citation type="submission" date="2022-03" db="EMBL/GenBank/DDBJ databases">
        <title>Genome data of Colletotrichum spp.</title>
        <authorList>
            <person name="Utami Y.D."/>
            <person name="Hiruma K."/>
        </authorList>
    </citation>
    <scope>NUCLEOTIDE SEQUENCE [LARGE SCALE GENOMIC DNA]</scope>
    <source>
        <strain evidence="2 3">MAFF 239500</strain>
    </source>
</reference>
<gene>
    <name evidence="2" type="ORF">ColSpa_01258</name>
</gene>
<feature type="compositionally biased region" description="Polar residues" evidence="1">
    <location>
        <begin position="76"/>
        <end position="90"/>
    </location>
</feature>
<feature type="compositionally biased region" description="Acidic residues" evidence="1">
    <location>
        <begin position="103"/>
        <end position="115"/>
    </location>
</feature>
<accession>A0AA37NTM9</accession>
<evidence type="ECO:0000313" key="3">
    <source>
        <dbReference type="Proteomes" id="UP001055115"/>
    </source>
</evidence>
<comment type="caution">
    <text evidence="2">The sequence shown here is derived from an EMBL/GenBank/DDBJ whole genome shotgun (WGS) entry which is preliminary data.</text>
</comment>